<dbReference type="Pfam" id="PF02210">
    <property type="entry name" value="Laminin_G_2"/>
    <property type="match status" value="1"/>
</dbReference>
<name>A0A8S3Z0P9_9EUPU</name>
<reference evidence="3" key="1">
    <citation type="submission" date="2021-04" db="EMBL/GenBank/DDBJ databases">
        <authorList>
            <consortium name="Molecular Ecology Group"/>
        </authorList>
    </citation>
    <scope>NUCLEOTIDE SEQUENCE</scope>
</reference>
<gene>
    <name evidence="3" type="ORF">CUNI_LOCUS8422</name>
</gene>
<comment type="caution">
    <text evidence="1">Lacks conserved residue(s) required for the propagation of feature annotation.</text>
</comment>
<dbReference type="CDD" id="cd00110">
    <property type="entry name" value="LamG"/>
    <property type="match status" value="1"/>
</dbReference>
<dbReference type="InterPro" id="IPR001791">
    <property type="entry name" value="Laminin_G"/>
</dbReference>
<keyword evidence="4" id="KW-1185">Reference proteome</keyword>
<evidence type="ECO:0000313" key="3">
    <source>
        <dbReference type="EMBL" id="CAG5122864.1"/>
    </source>
</evidence>
<evidence type="ECO:0000256" key="1">
    <source>
        <dbReference type="PROSITE-ProRule" id="PRU00122"/>
    </source>
</evidence>
<accession>A0A8S3Z0P9</accession>
<organism evidence="3 4">
    <name type="scientific">Candidula unifasciata</name>
    <dbReference type="NCBI Taxonomy" id="100452"/>
    <lineage>
        <taxon>Eukaryota</taxon>
        <taxon>Metazoa</taxon>
        <taxon>Spiralia</taxon>
        <taxon>Lophotrochozoa</taxon>
        <taxon>Mollusca</taxon>
        <taxon>Gastropoda</taxon>
        <taxon>Heterobranchia</taxon>
        <taxon>Euthyneura</taxon>
        <taxon>Panpulmonata</taxon>
        <taxon>Eupulmonata</taxon>
        <taxon>Stylommatophora</taxon>
        <taxon>Helicina</taxon>
        <taxon>Helicoidea</taxon>
        <taxon>Geomitridae</taxon>
        <taxon>Candidula</taxon>
    </lineage>
</organism>
<sequence length="237" mass="26870">MDPNSVSSCVIRKRNCFCLSHTGFNSQHPCIMSAGAQTVDEGTCFNFHGDSYLQFTPNNFNNNNSIHYSMKFRTAQENEIILYTQGPHGDDEALFIKNGKLRYHLFNTSPSGVEGSFGAYLEADENVATGSWITVHVFRSWPQYDSNMRRTRRKTGLEVDIDGQTYIYVDYFERDGISIHPVIYLGGYRNTLGTTLNNFTGQIKDIFEEKNRHRFENPSLNYGSRVGLDCVGTVAPN</sequence>
<proteinExistence type="predicted"/>
<dbReference type="EMBL" id="CAJHNH020001380">
    <property type="protein sequence ID" value="CAG5122864.1"/>
    <property type="molecule type" value="Genomic_DNA"/>
</dbReference>
<dbReference type="Gene3D" id="2.60.120.200">
    <property type="match status" value="1"/>
</dbReference>
<dbReference type="SMART" id="SM00282">
    <property type="entry name" value="LamG"/>
    <property type="match status" value="1"/>
</dbReference>
<dbReference type="SUPFAM" id="SSF49899">
    <property type="entry name" value="Concanavalin A-like lectins/glucanases"/>
    <property type="match status" value="1"/>
</dbReference>
<feature type="domain" description="Laminin G" evidence="2">
    <location>
        <begin position="42"/>
        <end position="230"/>
    </location>
</feature>
<dbReference type="OrthoDB" id="6092475at2759"/>
<dbReference type="AlphaFoldDB" id="A0A8S3Z0P9"/>
<protein>
    <recommendedName>
        <fullName evidence="2">Laminin G domain-containing protein</fullName>
    </recommendedName>
</protein>
<comment type="caution">
    <text evidence="3">The sequence shown here is derived from an EMBL/GenBank/DDBJ whole genome shotgun (WGS) entry which is preliminary data.</text>
</comment>
<dbReference type="Proteomes" id="UP000678393">
    <property type="component" value="Unassembled WGS sequence"/>
</dbReference>
<evidence type="ECO:0000259" key="2">
    <source>
        <dbReference type="PROSITE" id="PS50025"/>
    </source>
</evidence>
<dbReference type="PROSITE" id="PS50025">
    <property type="entry name" value="LAM_G_DOMAIN"/>
    <property type="match status" value="1"/>
</dbReference>
<evidence type="ECO:0000313" key="4">
    <source>
        <dbReference type="Proteomes" id="UP000678393"/>
    </source>
</evidence>
<dbReference type="InterPro" id="IPR013320">
    <property type="entry name" value="ConA-like_dom_sf"/>
</dbReference>